<evidence type="ECO:0000256" key="4">
    <source>
        <dbReference type="ARBA" id="ARBA00022827"/>
    </source>
</evidence>
<dbReference type="PANTHER" id="PTHR43098">
    <property type="entry name" value="L-ORNITHINE N(5)-MONOOXYGENASE-RELATED"/>
    <property type="match status" value="1"/>
</dbReference>
<dbReference type="Gene3D" id="3.50.50.60">
    <property type="entry name" value="FAD/NAD(P)-binding domain"/>
    <property type="match status" value="2"/>
</dbReference>
<organism evidence="8 9">
    <name type="scientific">Corynespora cassiicola Philippines</name>
    <dbReference type="NCBI Taxonomy" id="1448308"/>
    <lineage>
        <taxon>Eukaryota</taxon>
        <taxon>Fungi</taxon>
        <taxon>Dikarya</taxon>
        <taxon>Ascomycota</taxon>
        <taxon>Pezizomycotina</taxon>
        <taxon>Dothideomycetes</taxon>
        <taxon>Pleosporomycetidae</taxon>
        <taxon>Pleosporales</taxon>
        <taxon>Corynesporascaceae</taxon>
        <taxon>Corynespora</taxon>
    </lineage>
</organism>
<comment type="cofactor">
    <cofactor evidence="1">
        <name>FAD</name>
        <dbReference type="ChEBI" id="CHEBI:57692"/>
    </cofactor>
</comment>
<dbReference type="GO" id="GO:0050661">
    <property type="term" value="F:NADP binding"/>
    <property type="evidence" value="ECO:0007669"/>
    <property type="project" value="InterPro"/>
</dbReference>
<dbReference type="SUPFAM" id="SSF51905">
    <property type="entry name" value="FAD/NAD(P)-binding domain"/>
    <property type="match status" value="1"/>
</dbReference>
<dbReference type="InterPro" id="IPR020946">
    <property type="entry name" value="Flavin_mOase-like"/>
</dbReference>
<accession>A0A2T2NQC9</accession>
<dbReference type="EMBL" id="KZ678134">
    <property type="protein sequence ID" value="PSN67631.1"/>
    <property type="molecule type" value="Genomic_DNA"/>
</dbReference>
<keyword evidence="6" id="KW-0560">Oxidoreductase</keyword>
<proteinExistence type="inferred from homology"/>
<comment type="similarity">
    <text evidence="2">Belongs to the FAD-binding monooxygenase family.</text>
</comment>
<dbReference type="Proteomes" id="UP000240883">
    <property type="component" value="Unassembled WGS sequence"/>
</dbReference>
<protein>
    <submittedName>
        <fullName evidence="8">FAD/NAD(P)-binding domain-containing protein</fullName>
    </submittedName>
</protein>
<evidence type="ECO:0000256" key="2">
    <source>
        <dbReference type="ARBA" id="ARBA00010139"/>
    </source>
</evidence>
<keyword evidence="4" id="KW-0274">FAD</keyword>
<gene>
    <name evidence="8" type="ORF">BS50DRAFT_572700</name>
</gene>
<keyword evidence="3" id="KW-0285">Flavoprotein</keyword>
<dbReference type="InterPro" id="IPR036188">
    <property type="entry name" value="FAD/NAD-bd_sf"/>
</dbReference>
<evidence type="ECO:0000256" key="3">
    <source>
        <dbReference type="ARBA" id="ARBA00022630"/>
    </source>
</evidence>
<dbReference type="GO" id="GO:0004499">
    <property type="term" value="F:N,N-dimethylaniline monooxygenase activity"/>
    <property type="evidence" value="ECO:0007669"/>
    <property type="project" value="InterPro"/>
</dbReference>
<evidence type="ECO:0000313" key="8">
    <source>
        <dbReference type="EMBL" id="PSN67631.1"/>
    </source>
</evidence>
<evidence type="ECO:0000256" key="7">
    <source>
        <dbReference type="ARBA" id="ARBA00023033"/>
    </source>
</evidence>
<reference evidence="8 9" key="1">
    <citation type="journal article" date="2018" name="Front. Microbiol.">
        <title>Genome-Wide Analysis of Corynespora cassiicola Leaf Fall Disease Putative Effectors.</title>
        <authorList>
            <person name="Lopez D."/>
            <person name="Ribeiro S."/>
            <person name="Label P."/>
            <person name="Fumanal B."/>
            <person name="Venisse J.S."/>
            <person name="Kohler A."/>
            <person name="de Oliveira R.R."/>
            <person name="Labutti K."/>
            <person name="Lipzen A."/>
            <person name="Lail K."/>
            <person name="Bauer D."/>
            <person name="Ohm R.A."/>
            <person name="Barry K.W."/>
            <person name="Spatafora J."/>
            <person name="Grigoriev I.V."/>
            <person name="Martin F.M."/>
            <person name="Pujade-Renaud V."/>
        </authorList>
    </citation>
    <scope>NUCLEOTIDE SEQUENCE [LARGE SCALE GENOMIC DNA]</scope>
    <source>
        <strain evidence="8 9">Philippines</strain>
    </source>
</reference>
<sequence>MTEVLDLRKDAVFNARVNEVKHDSSSNLWSFHTEDGLVAQSKYAVFAAGTTNKAYIPSFPGLDGFQGTVIHPAAWPANLDIKGKKVGLVGQGASGLQILQEIGKEDCEVTVFVRNPPTALPMVQRTISELEAEEAKNSYDALFTFAKNTTNTAYSHNTAKDSFYDATPEERQKLYETLWKRGSYATLSCGYPEVQFDKAANSEYYQFWAAKSRARITDPVKRDIMVPLEQFQWIGTKRPNLEMDYYEVIDRPNVKLVSLKSNEIKGFTERSIITGGADGEQSHDLDIVIFATGYDSVTGSLYDMNIHDKNGLTLQEKWKNGLSTWLGMMVPDLPNAFMLYGPQAPSGLANGPPFLEMQVEWVADFLKKLKDEDVKTVEVSSDAAKAYREFNLHVYSMLLMRETKSWWNGSNIPGKVNEPLFWTAGIQAWKQQANKGLEDWSSLILEKK</sequence>
<dbReference type="AlphaFoldDB" id="A0A2T2NQC9"/>
<dbReference type="InterPro" id="IPR050775">
    <property type="entry name" value="FAD-binding_Monooxygenases"/>
</dbReference>
<evidence type="ECO:0000256" key="1">
    <source>
        <dbReference type="ARBA" id="ARBA00001974"/>
    </source>
</evidence>
<keyword evidence="9" id="KW-1185">Reference proteome</keyword>
<dbReference type="GO" id="GO:0050660">
    <property type="term" value="F:flavin adenine dinucleotide binding"/>
    <property type="evidence" value="ECO:0007669"/>
    <property type="project" value="InterPro"/>
</dbReference>
<keyword evidence="5" id="KW-0521">NADP</keyword>
<evidence type="ECO:0000256" key="5">
    <source>
        <dbReference type="ARBA" id="ARBA00022857"/>
    </source>
</evidence>
<dbReference type="OrthoDB" id="66881at2759"/>
<keyword evidence="7" id="KW-0503">Monooxygenase</keyword>
<dbReference type="PANTHER" id="PTHR43098:SF3">
    <property type="entry name" value="L-ORNITHINE N(5)-MONOOXYGENASE-RELATED"/>
    <property type="match status" value="1"/>
</dbReference>
<evidence type="ECO:0000313" key="9">
    <source>
        <dbReference type="Proteomes" id="UP000240883"/>
    </source>
</evidence>
<dbReference type="Pfam" id="PF00743">
    <property type="entry name" value="FMO-like"/>
    <property type="match status" value="1"/>
</dbReference>
<evidence type="ECO:0000256" key="6">
    <source>
        <dbReference type="ARBA" id="ARBA00023002"/>
    </source>
</evidence>
<name>A0A2T2NQC9_CORCC</name>